<dbReference type="EC" id="5.1.3.1" evidence="7"/>
<keyword evidence="8" id="KW-0479">Metal-binding</keyword>
<evidence type="ECO:0000256" key="7">
    <source>
        <dbReference type="ARBA" id="ARBA00013188"/>
    </source>
</evidence>
<evidence type="ECO:0000256" key="4">
    <source>
        <dbReference type="ARBA" id="ARBA00001947"/>
    </source>
</evidence>
<evidence type="ECO:0000256" key="2">
    <source>
        <dbReference type="ARBA" id="ARBA00001936"/>
    </source>
</evidence>
<name>A0A3B0SDT6_9ZZZZ</name>
<keyword evidence="9 10" id="KW-0413">Isomerase</keyword>
<dbReference type="Gene3D" id="3.20.20.70">
    <property type="entry name" value="Aldolase class I"/>
    <property type="match status" value="1"/>
</dbReference>
<dbReference type="GO" id="GO:0005975">
    <property type="term" value="P:carbohydrate metabolic process"/>
    <property type="evidence" value="ECO:0007669"/>
    <property type="project" value="InterPro"/>
</dbReference>
<evidence type="ECO:0000256" key="5">
    <source>
        <dbReference type="ARBA" id="ARBA00001954"/>
    </source>
</evidence>
<dbReference type="AlphaFoldDB" id="A0A3B0SDT6"/>
<dbReference type="PIRSF" id="PIRSF001461">
    <property type="entry name" value="RPE"/>
    <property type="match status" value="1"/>
</dbReference>
<dbReference type="GO" id="GO:0006098">
    <property type="term" value="P:pentose-phosphate shunt"/>
    <property type="evidence" value="ECO:0007669"/>
    <property type="project" value="InterPro"/>
</dbReference>
<dbReference type="GO" id="GO:0046872">
    <property type="term" value="F:metal ion binding"/>
    <property type="evidence" value="ECO:0007669"/>
    <property type="project" value="UniProtKB-KW"/>
</dbReference>
<comment type="catalytic activity">
    <reaction evidence="1">
        <text>D-ribulose 5-phosphate = D-xylulose 5-phosphate</text>
        <dbReference type="Rhea" id="RHEA:13677"/>
        <dbReference type="ChEBI" id="CHEBI:57737"/>
        <dbReference type="ChEBI" id="CHEBI:58121"/>
        <dbReference type="EC" id="5.1.3.1"/>
    </reaction>
</comment>
<dbReference type="InterPro" id="IPR011060">
    <property type="entry name" value="RibuloseP-bd_barrel"/>
</dbReference>
<dbReference type="PROSITE" id="PS01085">
    <property type="entry name" value="RIBUL_P_3_EPIMER_1"/>
    <property type="match status" value="1"/>
</dbReference>
<dbReference type="GO" id="GO:0004750">
    <property type="term" value="F:D-ribulose-phosphate 3-epimerase activity"/>
    <property type="evidence" value="ECO:0007669"/>
    <property type="project" value="UniProtKB-EC"/>
</dbReference>
<dbReference type="PROSITE" id="PS01086">
    <property type="entry name" value="RIBUL_P_3_EPIMER_2"/>
    <property type="match status" value="1"/>
</dbReference>
<proteinExistence type="inferred from homology"/>
<dbReference type="NCBIfam" id="TIGR01163">
    <property type="entry name" value="rpe"/>
    <property type="match status" value="1"/>
</dbReference>
<dbReference type="Pfam" id="PF00834">
    <property type="entry name" value="Ribul_P_3_epim"/>
    <property type="match status" value="1"/>
</dbReference>
<comment type="similarity">
    <text evidence="6">Belongs to the ribulose-phosphate 3-epimerase family.</text>
</comment>
<evidence type="ECO:0000313" key="10">
    <source>
        <dbReference type="EMBL" id="VAW02470.1"/>
    </source>
</evidence>
<evidence type="ECO:0000256" key="3">
    <source>
        <dbReference type="ARBA" id="ARBA00001941"/>
    </source>
</evidence>
<dbReference type="HAMAP" id="MF_02227">
    <property type="entry name" value="RPE"/>
    <property type="match status" value="1"/>
</dbReference>
<evidence type="ECO:0000256" key="6">
    <source>
        <dbReference type="ARBA" id="ARBA00009541"/>
    </source>
</evidence>
<gene>
    <name evidence="10" type="ORF">MNBD_ACTINO02-2951</name>
</gene>
<dbReference type="InterPro" id="IPR013785">
    <property type="entry name" value="Aldolase_TIM"/>
</dbReference>
<dbReference type="CDD" id="cd00429">
    <property type="entry name" value="RPE"/>
    <property type="match status" value="1"/>
</dbReference>
<dbReference type="InterPro" id="IPR026019">
    <property type="entry name" value="Ribul_P_3_epim"/>
</dbReference>
<evidence type="ECO:0000256" key="9">
    <source>
        <dbReference type="ARBA" id="ARBA00023235"/>
    </source>
</evidence>
<accession>A0A3B0SDT6</accession>
<organism evidence="10">
    <name type="scientific">hydrothermal vent metagenome</name>
    <dbReference type="NCBI Taxonomy" id="652676"/>
    <lineage>
        <taxon>unclassified sequences</taxon>
        <taxon>metagenomes</taxon>
        <taxon>ecological metagenomes</taxon>
    </lineage>
</organism>
<comment type="cofactor">
    <cofactor evidence="5">
        <name>Fe(2+)</name>
        <dbReference type="ChEBI" id="CHEBI:29033"/>
    </cofactor>
</comment>
<dbReference type="SUPFAM" id="SSF51366">
    <property type="entry name" value="Ribulose-phoshate binding barrel"/>
    <property type="match status" value="1"/>
</dbReference>
<evidence type="ECO:0000256" key="1">
    <source>
        <dbReference type="ARBA" id="ARBA00001782"/>
    </source>
</evidence>
<comment type="cofactor">
    <cofactor evidence="2">
        <name>Mn(2+)</name>
        <dbReference type="ChEBI" id="CHEBI:29035"/>
    </cofactor>
</comment>
<sequence>MFWSQTIPVMPPMLRSHMRELKIAPSILAADFVNLGASVAEVADVVDMLHIDVMDGHFVPNLTIGMPVIAALRRVTDLPFDCHLMTTNAIDYLPALAEAGATHVTVHAEVYQDPTPVVALAAEVGLTVGIAINPITPSEAIAPFVEDVTMLLVMSVEPGFGGQTFIEAVLPKVETLRKLVDSQGLGTDIEIDGGISPANTRRVWDAGANVLVAGSAVFAADDPVAAVMKMRAAIT</sequence>
<reference evidence="10" key="1">
    <citation type="submission" date="2018-06" db="EMBL/GenBank/DDBJ databases">
        <authorList>
            <person name="Zhirakovskaya E."/>
        </authorList>
    </citation>
    <scope>NUCLEOTIDE SEQUENCE</scope>
</reference>
<evidence type="ECO:0000256" key="8">
    <source>
        <dbReference type="ARBA" id="ARBA00022723"/>
    </source>
</evidence>
<dbReference type="EMBL" id="UOEK01000234">
    <property type="protein sequence ID" value="VAW02470.1"/>
    <property type="molecule type" value="Genomic_DNA"/>
</dbReference>
<dbReference type="InterPro" id="IPR000056">
    <property type="entry name" value="Ribul_P_3_epim-like"/>
</dbReference>
<dbReference type="FunFam" id="3.20.20.70:FF:000004">
    <property type="entry name" value="Ribulose-phosphate 3-epimerase"/>
    <property type="match status" value="1"/>
</dbReference>
<comment type="cofactor">
    <cofactor evidence="3">
        <name>Co(2+)</name>
        <dbReference type="ChEBI" id="CHEBI:48828"/>
    </cofactor>
</comment>
<dbReference type="PANTHER" id="PTHR11749">
    <property type="entry name" value="RIBULOSE-5-PHOSPHATE-3-EPIMERASE"/>
    <property type="match status" value="1"/>
</dbReference>
<protein>
    <recommendedName>
        <fullName evidence="7">ribulose-phosphate 3-epimerase</fullName>
        <ecNumber evidence="7">5.1.3.1</ecNumber>
    </recommendedName>
</protein>
<dbReference type="NCBIfam" id="NF004076">
    <property type="entry name" value="PRK05581.1-4"/>
    <property type="match status" value="1"/>
</dbReference>
<dbReference type="GO" id="GO:0005737">
    <property type="term" value="C:cytoplasm"/>
    <property type="evidence" value="ECO:0007669"/>
    <property type="project" value="UniProtKB-ARBA"/>
</dbReference>
<comment type="cofactor">
    <cofactor evidence="4">
        <name>Zn(2+)</name>
        <dbReference type="ChEBI" id="CHEBI:29105"/>
    </cofactor>
</comment>